<dbReference type="Pfam" id="PF17836">
    <property type="entry name" value="PglD_N"/>
    <property type="match status" value="1"/>
</dbReference>
<feature type="domain" description="Aminoglycoside phosphotransferase" evidence="1">
    <location>
        <begin position="195"/>
        <end position="448"/>
    </location>
</feature>
<dbReference type="RefSeq" id="WP_050005445.1">
    <property type="nucleotide sequence ID" value="NZ_CAUBPW010000028.1"/>
</dbReference>
<dbReference type="Pfam" id="PF01636">
    <property type="entry name" value="APH"/>
    <property type="match status" value="1"/>
</dbReference>
<dbReference type="Gene3D" id="3.90.1200.10">
    <property type="match status" value="1"/>
</dbReference>
<dbReference type="Gene3D" id="3.40.50.20">
    <property type="match status" value="1"/>
</dbReference>
<evidence type="ECO:0000259" key="2">
    <source>
        <dbReference type="Pfam" id="PF17836"/>
    </source>
</evidence>
<dbReference type="GeneID" id="42856947"/>
<dbReference type="InterPro" id="IPR011009">
    <property type="entry name" value="Kinase-like_dom_sf"/>
</dbReference>
<dbReference type="InterPro" id="IPR050249">
    <property type="entry name" value="Pseudomonas-type_ThrB"/>
</dbReference>
<accession>A0A0D8IZQ1</accession>
<dbReference type="Gene3D" id="2.160.10.10">
    <property type="entry name" value="Hexapeptide repeat proteins"/>
    <property type="match status" value="1"/>
</dbReference>
<proteinExistence type="predicted"/>
<comment type="caution">
    <text evidence="3">The sequence shown here is derived from an EMBL/GenBank/DDBJ whole genome shotgun (WGS) entry which is preliminary data.</text>
</comment>
<feature type="domain" description="PglD N-terminal" evidence="2">
    <location>
        <begin position="3"/>
        <end position="75"/>
    </location>
</feature>
<dbReference type="InterPro" id="IPR011004">
    <property type="entry name" value="Trimer_LpxA-like_sf"/>
</dbReference>
<dbReference type="EMBL" id="JXXK01000013">
    <property type="protein sequence ID" value="KJF39751.1"/>
    <property type="molecule type" value="Genomic_DNA"/>
</dbReference>
<evidence type="ECO:0000313" key="3">
    <source>
        <dbReference type="EMBL" id="KJF39751.1"/>
    </source>
</evidence>
<sequence>MSKLLILGAGGLGQMVGEVARAAGNWDGVAFLDDAVRGADVAGKCMDYTSLTGEYPEAVAAFGDNRLRLAWTRRLLDAGYRVPSVVHPTAIVSPSAVLGPGCLVLHGAIINTNTVLGAACLVNSGALVDHDNVLEDGVHVNLHATIKAWCHMEPCARTEAATVLYSTRRHIDGVEDHNLEDALFAFKLGETASYVKPFGAGHINDTYAVYMAAQGGDELRYVIQRINTGVFKDPRAVMENIFGVTEYLRRKILARGGDADRETLNYIKTKTGDNYFEDAVGSAWRCYNYIPDSVCIESVTDPMDFYHSAKSFGGFLRALEDYPAGTLHETIEKFHDTRKRLADFDKALERDVKNRARTCREEIAFVQRRRADCAVLMDLLDAGKLPLRVTHNDTKLNNILFDAHTGEALCVIDLDTIMPGLALNDYGDSIRFGASTAAEDEPDVSKVHFDLYLFELYTRGYLEAAGVALTDTEKEYLPWGAKLMTLECGIRFLTDYLQGDTYFKVSRARQNLERCRTQFKLVADMENVWDEMASIVKKYS</sequence>
<dbReference type="PANTHER" id="PTHR21064">
    <property type="entry name" value="AMINOGLYCOSIDE PHOSPHOTRANSFERASE DOMAIN-CONTAINING PROTEIN-RELATED"/>
    <property type="match status" value="1"/>
</dbReference>
<evidence type="ECO:0000313" key="4">
    <source>
        <dbReference type="Proteomes" id="UP000032483"/>
    </source>
</evidence>
<dbReference type="SUPFAM" id="SSF56112">
    <property type="entry name" value="Protein kinase-like (PK-like)"/>
    <property type="match status" value="1"/>
</dbReference>
<dbReference type="Proteomes" id="UP000032483">
    <property type="component" value="Unassembled WGS sequence"/>
</dbReference>
<dbReference type="SUPFAM" id="SSF51161">
    <property type="entry name" value="Trimeric LpxA-like enzymes"/>
    <property type="match status" value="1"/>
</dbReference>
<dbReference type="PANTHER" id="PTHR21064:SF5">
    <property type="entry name" value="SLR1880 PROTEIN"/>
    <property type="match status" value="1"/>
</dbReference>
<dbReference type="InterPro" id="IPR002575">
    <property type="entry name" value="Aminoglycoside_PTrfase"/>
</dbReference>
<dbReference type="AlphaFoldDB" id="A0A0D8IZQ1"/>
<dbReference type="InterPro" id="IPR041561">
    <property type="entry name" value="PglD_N"/>
</dbReference>
<keyword evidence="4" id="KW-1185">Reference proteome</keyword>
<dbReference type="PATRIC" id="fig|1550024.3.peg.2314"/>
<gene>
    <name evidence="3" type="ORF">TQ39_10165</name>
</gene>
<name>A0A0D8IZQ1_9FIRM</name>
<protein>
    <submittedName>
        <fullName evidence="3">Mucin-desulfating sulfatase</fullName>
    </submittedName>
</protein>
<organism evidence="3 4">
    <name type="scientific">Ruthenibacterium lactatiformans</name>
    <dbReference type="NCBI Taxonomy" id="1550024"/>
    <lineage>
        <taxon>Bacteria</taxon>
        <taxon>Bacillati</taxon>
        <taxon>Bacillota</taxon>
        <taxon>Clostridia</taxon>
        <taxon>Eubacteriales</taxon>
        <taxon>Oscillospiraceae</taxon>
        <taxon>Ruthenibacterium</taxon>
    </lineage>
</organism>
<reference evidence="3" key="1">
    <citation type="submission" date="2015-02" db="EMBL/GenBank/DDBJ databases">
        <title>A novel member of the family Ruminococcaceae isolated from human feces.</title>
        <authorList>
            <person name="Shkoporov A.N."/>
            <person name="Chaplin A.V."/>
            <person name="Motuzova O.V."/>
            <person name="Kafarskaia L.I."/>
            <person name="Khokhlova E.V."/>
            <person name="Efimov B.A."/>
        </authorList>
    </citation>
    <scope>NUCLEOTIDE SEQUENCE [LARGE SCALE GENOMIC DNA]</scope>
    <source>
        <strain evidence="3">585-1</strain>
    </source>
</reference>
<evidence type="ECO:0000259" key="1">
    <source>
        <dbReference type="Pfam" id="PF01636"/>
    </source>
</evidence>